<keyword evidence="3" id="KW-0479">Metal-binding</keyword>
<organism evidence="6">
    <name type="scientific">anaerobic digester metagenome</name>
    <dbReference type="NCBI Taxonomy" id="1263854"/>
    <lineage>
        <taxon>unclassified sequences</taxon>
        <taxon>metagenomes</taxon>
        <taxon>ecological metagenomes</taxon>
    </lineage>
</organism>
<comment type="similarity">
    <text evidence="1">Belongs to the iron/manganese superoxide dismutase family.</text>
</comment>
<protein>
    <recommendedName>
        <fullName evidence="2">superoxide dismutase</fullName>
        <ecNumber evidence="2">1.15.1.1</ecNumber>
    </recommendedName>
</protein>
<evidence type="ECO:0000256" key="4">
    <source>
        <dbReference type="ARBA" id="ARBA00023002"/>
    </source>
</evidence>
<evidence type="ECO:0000256" key="3">
    <source>
        <dbReference type="ARBA" id="ARBA00022723"/>
    </source>
</evidence>
<dbReference type="Gene3D" id="3.55.40.20">
    <property type="entry name" value="Iron/manganese superoxide dismutase, C-terminal domain"/>
    <property type="match status" value="1"/>
</dbReference>
<reference evidence="6" key="1">
    <citation type="submission" date="2019-03" db="EMBL/GenBank/DDBJ databases">
        <authorList>
            <person name="Hao L."/>
        </authorList>
    </citation>
    <scope>NUCLEOTIDE SEQUENCE</scope>
</reference>
<accession>A0A485M272</accession>
<dbReference type="PANTHER" id="PTHR11404:SF6">
    <property type="entry name" value="SUPEROXIDE DISMUTASE [MN], MITOCHONDRIAL"/>
    <property type="match status" value="1"/>
</dbReference>
<dbReference type="InterPro" id="IPR050265">
    <property type="entry name" value="Fe/Mn_Superoxide_Dismutase"/>
</dbReference>
<sequence length="209" mass="24216">MINVQDTWGEAMSGTINIDPGIFREHLKEHHKLYPAVQKSKIREIEARLLRVDTVCVDPTYCPLRSLKKEYAYALNSVRLHNSYFENIGEPGSKPSPELVNVIERYFGSFEEWEMQFTALALCSRGWVILGFDLTDGALRNFFADDHSEGVWSVIPLLVLDVYEHAYCSIFQTRNAYVKSIMKRILWEIVSNRLKVAREVFKKIQPDVK</sequence>
<evidence type="ECO:0000256" key="2">
    <source>
        <dbReference type="ARBA" id="ARBA00012682"/>
    </source>
</evidence>
<evidence type="ECO:0000259" key="5">
    <source>
        <dbReference type="Pfam" id="PF02777"/>
    </source>
</evidence>
<dbReference type="EMBL" id="CAADRN010000232">
    <property type="protein sequence ID" value="VFU15656.1"/>
    <property type="molecule type" value="Genomic_DNA"/>
</dbReference>
<dbReference type="EC" id="1.15.1.1" evidence="2"/>
<dbReference type="SUPFAM" id="SSF54719">
    <property type="entry name" value="Fe,Mn superoxide dismutase (SOD), C-terminal domain"/>
    <property type="match status" value="1"/>
</dbReference>
<feature type="domain" description="Manganese/iron superoxide dismutase C-terminal" evidence="5">
    <location>
        <begin position="96"/>
        <end position="193"/>
    </location>
</feature>
<dbReference type="InterPro" id="IPR019832">
    <property type="entry name" value="Mn/Fe_SOD_C"/>
</dbReference>
<evidence type="ECO:0000256" key="1">
    <source>
        <dbReference type="ARBA" id="ARBA00008714"/>
    </source>
</evidence>
<proteinExistence type="inferred from homology"/>
<keyword evidence="4 6" id="KW-0560">Oxidoreductase</keyword>
<name>A0A485M272_9ZZZZ</name>
<dbReference type="AlphaFoldDB" id="A0A485M272"/>
<dbReference type="InterPro" id="IPR036314">
    <property type="entry name" value="SOD_C_sf"/>
</dbReference>
<dbReference type="PANTHER" id="PTHR11404">
    <property type="entry name" value="SUPEROXIDE DISMUTASE 2"/>
    <property type="match status" value="1"/>
</dbReference>
<dbReference type="GO" id="GO:0004784">
    <property type="term" value="F:superoxide dismutase activity"/>
    <property type="evidence" value="ECO:0007669"/>
    <property type="project" value="UniProtKB-EC"/>
</dbReference>
<dbReference type="Pfam" id="PF02777">
    <property type="entry name" value="Sod_Fe_C"/>
    <property type="match status" value="1"/>
</dbReference>
<gene>
    <name evidence="6" type="primary">sodB</name>
    <name evidence="6" type="ORF">SCFA_3070004</name>
</gene>
<dbReference type="GO" id="GO:0046872">
    <property type="term" value="F:metal ion binding"/>
    <property type="evidence" value="ECO:0007669"/>
    <property type="project" value="UniProtKB-KW"/>
</dbReference>
<evidence type="ECO:0000313" key="6">
    <source>
        <dbReference type="EMBL" id="VFU15656.1"/>
    </source>
</evidence>